<dbReference type="EMBL" id="CP002219">
    <property type="protein sequence ID" value="ADQ06081.1"/>
    <property type="molecule type" value="Genomic_DNA"/>
</dbReference>
<reference evidence="1 2" key="2">
    <citation type="journal article" date="2011" name="J. Bacteriol.">
        <title>Complete genome sequences for the anaerobic, extremely thermophilic plant biomass-degrading bacteria Caldicellulosiruptor hydrothermalis, Caldicellulosiruptor kristjanssonii, Caldicellulosiruptor kronotskyensis, Caldicellulosiruptor owensenis, and Caldicellulosiruptor lactoaceticus.</title>
        <authorList>
            <person name="Blumer-Schuette S.E."/>
            <person name="Ozdemir I."/>
            <person name="Mistry D."/>
            <person name="Lucas S."/>
            <person name="Lapidus A."/>
            <person name="Cheng J.F."/>
            <person name="Goodwin L.A."/>
            <person name="Pitluck S."/>
            <person name="Land M.L."/>
            <person name="Hauser L.J."/>
            <person name="Woyke T."/>
            <person name="Mikhailova N."/>
            <person name="Pati A."/>
            <person name="Kyrpides N.C."/>
            <person name="Ivanova N."/>
            <person name="Detter J.C."/>
            <person name="Walston-Davenport K."/>
            <person name="Han S."/>
            <person name="Adams M.W."/>
            <person name="Kelly R.M."/>
        </authorList>
    </citation>
    <scope>NUCLEOTIDE SEQUENCE [LARGE SCALE GENOMIC DNA]</scope>
    <source>
        <strain evidence="2">DSM 18901 / VKM B-2411 / 108</strain>
    </source>
</reference>
<organism evidence="1 2">
    <name type="scientific">Caldicellulosiruptor hydrothermalis (strain DSM 18901 / VKM B-2411 / 108)</name>
    <dbReference type="NCBI Taxonomy" id="632292"/>
    <lineage>
        <taxon>Bacteria</taxon>
        <taxon>Bacillati</taxon>
        <taxon>Bacillota</taxon>
        <taxon>Bacillota incertae sedis</taxon>
        <taxon>Caldicellulosiruptorales</taxon>
        <taxon>Caldicellulosiruptoraceae</taxon>
        <taxon>Caldicellulosiruptor</taxon>
    </lineage>
</organism>
<keyword evidence="2" id="KW-1185">Reference proteome</keyword>
<dbReference type="KEGG" id="chd:Calhy_0333"/>
<sequence>MIKNFDFDEKNFKNNTENIKKYLEKLIELHNKEQEFLVKTSDCYTADKILVVRVVEIHMKKNPIIFCRGRSTHPNSQERPCTLHVTDIKAMTYDETRKKWLLELKN</sequence>
<gene>
    <name evidence="1" type="ordered locus">Calhy_0333</name>
</gene>
<evidence type="ECO:0000313" key="2">
    <source>
        <dbReference type="Proteomes" id="UP000006890"/>
    </source>
</evidence>
<proteinExistence type="predicted"/>
<dbReference type="Proteomes" id="UP000006890">
    <property type="component" value="Chromosome"/>
</dbReference>
<dbReference type="AlphaFoldDB" id="E4QBH9"/>
<evidence type="ECO:0000313" key="1">
    <source>
        <dbReference type="EMBL" id="ADQ06081.1"/>
    </source>
</evidence>
<reference key="1">
    <citation type="submission" date="2010-09" db="EMBL/GenBank/DDBJ databases">
        <title>Complete sequence of Caldicellulosiruptor hydrothermalis 108.</title>
        <authorList>
            <consortium name="US DOE Joint Genome Institute"/>
            <person name="Lucas S."/>
            <person name="Copeland A."/>
            <person name="Lapidus A."/>
            <person name="Cheng J.-F."/>
            <person name="Bruce D."/>
            <person name="Goodwin L."/>
            <person name="Pitluck S."/>
            <person name="Davenport K."/>
            <person name="Detter J.C."/>
            <person name="Han C."/>
            <person name="Tapia R."/>
            <person name="Land M."/>
            <person name="Hauser L."/>
            <person name="Chang Y.-J."/>
            <person name="Jeffries C."/>
            <person name="Kyrpides N."/>
            <person name="Ivanova N."/>
            <person name="Mikhailova N."/>
            <person name="Blumer-Schuette S.E."/>
            <person name="Kelly R.M."/>
            <person name="Woyke T."/>
        </authorList>
    </citation>
    <scope>NUCLEOTIDE SEQUENCE</scope>
    <source>
        <strain>108</strain>
    </source>
</reference>
<name>E4QBH9_CALH1</name>
<protein>
    <submittedName>
        <fullName evidence="1">Uncharacterized protein</fullName>
    </submittedName>
</protein>
<accession>E4QBH9</accession>
<dbReference type="RefSeq" id="WP_013402290.1">
    <property type="nucleotide sequence ID" value="NC_014652.1"/>
</dbReference>
<dbReference type="HOGENOM" id="CLU_2218181_0_0_9"/>